<protein>
    <submittedName>
        <fullName evidence="1">Type VI secretion protein, family</fullName>
    </submittedName>
</protein>
<dbReference type="Proteomes" id="UP001432180">
    <property type="component" value="Chromosome"/>
</dbReference>
<accession>A0ABZ0S7Y6</accession>
<dbReference type="InterPro" id="IPR010263">
    <property type="entry name" value="T6SS_TssK"/>
</dbReference>
<dbReference type="Pfam" id="PF05936">
    <property type="entry name" value="T6SS_VasE"/>
    <property type="match status" value="1"/>
</dbReference>
<evidence type="ECO:0000313" key="1">
    <source>
        <dbReference type="EMBL" id="WPL16627.1"/>
    </source>
</evidence>
<sequence>MLRGPIYWHQGLFLQPQHFQLLNQQLPEMLVPLLARLRPYFWGLAAGGLDPSALAARRLDLLETSLLLPNSAVLLSCPGNAVCAPRIIAPETVPAEGSCLVYLGLRCPSAGEPNLTLAPSITEMANAPTRLAAPVEPEDVADLYGDGPPAQVRSLSYVLNFVFEHELEHAGNLELMPVARLVQEDGDIKLDSGYVPPCLCLSVSSVLGALVRDLLDRILGKSAQLEGYKNLSSREFISADFTLLLMALRSLSRNAARLEQMLESPCQSPWEAFGLLRELAAELSVFSVDTDATGSHWQDKRVIPSYAHEDIGHCFASVHAVIVSLLENITAAPRYVLRFIFAESYWTLRLPAELAAGTPADYGGFWLVLHSDAVTPEVLRQQVFQSLKVAPGTTMSSLLVRALPGIALIPSDGPPAGLPRRGGTCYFQLTLDDTQWEEVIKSNTLALHWSDAPADLDAQLAILSR</sequence>
<gene>
    <name evidence="1" type="ORF">Thiowin_01594</name>
</gene>
<dbReference type="NCBIfam" id="TIGR03353">
    <property type="entry name" value="VI_chp_4"/>
    <property type="match status" value="1"/>
</dbReference>
<dbReference type="PANTHER" id="PTHR35566:SF1">
    <property type="entry name" value="TYPE VI SECRETION SYSTEM BASEPLATE COMPONENT TSSK1"/>
    <property type="match status" value="1"/>
</dbReference>
<dbReference type="RefSeq" id="WP_328987171.1">
    <property type="nucleotide sequence ID" value="NZ_CP121472.1"/>
</dbReference>
<dbReference type="EMBL" id="CP121472">
    <property type="protein sequence ID" value="WPL16627.1"/>
    <property type="molecule type" value="Genomic_DNA"/>
</dbReference>
<dbReference type="PANTHER" id="PTHR35566">
    <property type="entry name" value="BLR3599 PROTEIN"/>
    <property type="match status" value="1"/>
</dbReference>
<keyword evidence="2" id="KW-1185">Reference proteome</keyword>
<proteinExistence type="predicted"/>
<organism evidence="1 2">
    <name type="scientific">Thiorhodovibrio winogradskyi</name>
    <dbReference type="NCBI Taxonomy" id="77007"/>
    <lineage>
        <taxon>Bacteria</taxon>
        <taxon>Pseudomonadati</taxon>
        <taxon>Pseudomonadota</taxon>
        <taxon>Gammaproteobacteria</taxon>
        <taxon>Chromatiales</taxon>
        <taxon>Chromatiaceae</taxon>
        <taxon>Thiorhodovibrio</taxon>
    </lineage>
</organism>
<reference evidence="1 2" key="1">
    <citation type="journal article" date="2023" name="Microorganisms">
        <title>Thiorhodovibrio frisius and Trv. litoralis spp. nov., Two Novel Members from a Clade of Fastidious Purple Sulfur Bacteria That Exhibit Unique Red-Shifted Light-Harvesting Capabilities.</title>
        <authorList>
            <person name="Methner A."/>
            <person name="Kuzyk S.B."/>
            <person name="Petersen J."/>
            <person name="Bauer S."/>
            <person name="Brinkmann H."/>
            <person name="Sichau K."/>
            <person name="Wanner G."/>
            <person name="Wolf J."/>
            <person name="Neumann-Schaal M."/>
            <person name="Henke P."/>
            <person name="Tank M."/>
            <person name="Sproer C."/>
            <person name="Bunk B."/>
            <person name="Overmann J."/>
        </authorList>
    </citation>
    <scope>NUCLEOTIDE SEQUENCE [LARGE SCALE GENOMIC DNA]</scope>
    <source>
        <strain evidence="1 2">DSM 6702</strain>
    </source>
</reference>
<name>A0ABZ0S7Y6_9GAMM</name>
<evidence type="ECO:0000313" key="2">
    <source>
        <dbReference type="Proteomes" id="UP001432180"/>
    </source>
</evidence>